<dbReference type="EMBL" id="ALAB01000006">
    <property type="protein sequence ID" value="EJI86253.1"/>
    <property type="molecule type" value="Genomic_DNA"/>
</dbReference>
<comment type="caution">
    <text evidence="1">The sequence shown here is derived from an EMBL/GenBank/DDBJ whole genome shotgun (WGS) entry which is preliminary data.</text>
</comment>
<dbReference type="PATRIC" id="fig|1197174.4.peg.867"/>
<sequence length="41" mass="4603">MFAEFLCSSTKMAGKAWLKIAKSRVNPALNLCFGNEKALRR</sequence>
<dbReference type="Proteomes" id="UP000012043">
    <property type="component" value="Unassembled WGS sequence"/>
</dbReference>
<proteinExistence type="predicted"/>
<name>J1Q529_9ALTE</name>
<evidence type="ECO:0000313" key="1">
    <source>
        <dbReference type="EMBL" id="EJI86253.1"/>
    </source>
</evidence>
<dbReference type="AlphaFoldDB" id="J1Q529"/>
<organism evidence="1 2">
    <name type="scientific">Alishewanella aestuarii B11</name>
    <dbReference type="NCBI Taxonomy" id="1197174"/>
    <lineage>
        <taxon>Bacteria</taxon>
        <taxon>Pseudomonadati</taxon>
        <taxon>Pseudomonadota</taxon>
        <taxon>Gammaproteobacteria</taxon>
        <taxon>Alteromonadales</taxon>
        <taxon>Alteromonadaceae</taxon>
        <taxon>Alishewanella</taxon>
    </lineage>
</organism>
<keyword evidence="2" id="KW-1185">Reference proteome</keyword>
<protein>
    <submittedName>
        <fullName evidence="1">Uncharacterized protein</fullName>
    </submittedName>
</protein>
<gene>
    <name evidence="1" type="ORF">AEST_08830</name>
</gene>
<evidence type="ECO:0000313" key="2">
    <source>
        <dbReference type="Proteomes" id="UP000012043"/>
    </source>
</evidence>
<reference evidence="1 2" key="1">
    <citation type="journal article" date="2012" name="J. Bacteriol.">
        <title>Genome Sequence of Pectin-Degrading Alishewanella aestuarii Strain B11T, Isolated from Tidal Flat Sediment.</title>
        <authorList>
            <person name="Jung J."/>
            <person name="Choi S."/>
            <person name="Chun J."/>
            <person name="Park W."/>
        </authorList>
    </citation>
    <scope>NUCLEOTIDE SEQUENCE [LARGE SCALE GENOMIC DNA]</scope>
    <source>
        <strain evidence="1 2">B11</strain>
    </source>
</reference>
<accession>J1Q529</accession>